<dbReference type="Gene3D" id="2.120.10.60">
    <property type="entry name" value="Tricorn protease N-terminal domain"/>
    <property type="match status" value="1"/>
</dbReference>
<dbReference type="InterPro" id="IPR012393">
    <property type="entry name" value="Tricorn_protease"/>
</dbReference>
<dbReference type="SUPFAM" id="SSF69304">
    <property type="entry name" value="Tricorn protease N-terminal domain"/>
    <property type="match status" value="1"/>
</dbReference>
<dbReference type="GO" id="GO:0005737">
    <property type="term" value="C:cytoplasm"/>
    <property type="evidence" value="ECO:0007669"/>
    <property type="project" value="UniProtKB-SubCell"/>
</dbReference>
<evidence type="ECO:0000256" key="6">
    <source>
        <dbReference type="ARBA" id="ARBA00022825"/>
    </source>
</evidence>
<name>A0A831LIP3_9BACT</name>
<dbReference type="GO" id="GO:0006508">
    <property type="term" value="P:proteolysis"/>
    <property type="evidence" value="ECO:0007669"/>
    <property type="project" value="UniProtKB-KW"/>
</dbReference>
<evidence type="ECO:0000256" key="3">
    <source>
        <dbReference type="ARBA" id="ARBA00022490"/>
    </source>
</evidence>
<keyword evidence="6" id="KW-0720">Serine protease</keyword>
<evidence type="ECO:0000256" key="5">
    <source>
        <dbReference type="ARBA" id="ARBA00022801"/>
    </source>
</evidence>
<accession>A0A831LIP3</accession>
<dbReference type="Pfam" id="PF26549">
    <property type="entry name" value="Tricorn_N"/>
    <property type="match status" value="1"/>
</dbReference>
<dbReference type="EMBL" id="DSDK01000708">
    <property type="protein sequence ID" value="HDR52467.1"/>
    <property type="molecule type" value="Genomic_DNA"/>
</dbReference>
<proteinExistence type="inferred from homology"/>
<dbReference type="PANTHER" id="PTHR43253">
    <property type="entry name" value="TRICORN PROTEASE HOMOLOG 2-RELATED"/>
    <property type="match status" value="1"/>
</dbReference>
<evidence type="ECO:0000256" key="2">
    <source>
        <dbReference type="ARBA" id="ARBA00008524"/>
    </source>
</evidence>
<dbReference type="AlphaFoldDB" id="A0A831LIP3"/>
<comment type="similarity">
    <text evidence="2">Belongs to the peptidase S41B family.</text>
</comment>
<dbReference type="PANTHER" id="PTHR43253:SF1">
    <property type="entry name" value="TRICORN PROTEASE HOMOLOG 2-RELATED"/>
    <property type="match status" value="1"/>
</dbReference>
<protein>
    <submittedName>
        <fullName evidence="8">Acetyl-CoA synthetase</fullName>
    </submittedName>
</protein>
<comment type="subcellular location">
    <subcellularLocation>
        <location evidence="1">Cytoplasm</location>
    </subcellularLocation>
</comment>
<evidence type="ECO:0000256" key="1">
    <source>
        <dbReference type="ARBA" id="ARBA00004496"/>
    </source>
</evidence>
<feature type="signal peptide" evidence="7">
    <location>
        <begin position="1"/>
        <end position="23"/>
    </location>
</feature>
<gene>
    <name evidence="8" type="ORF">ENN90_12755</name>
</gene>
<keyword evidence="7" id="KW-0732">Signal</keyword>
<feature type="chain" id="PRO_5032953738" evidence="7">
    <location>
        <begin position="24"/>
        <end position="131"/>
    </location>
</feature>
<evidence type="ECO:0000256" key="4">
    <source>
        <dbReference type="ARBA" id="ARBA00022670"/>
    </source>
</evidence>
<feature type="non-terminal residue" evidence="8">
    <location>
        <position position="131"/>
    </location>
</feature>
<dbReference type="Proteomes" id="UP000886047">
    <property type="component" value="Unassembled WGS sequence"/>
</dbReference>
<organism evidence="8">
    <name type="scientific">Mariniphaga anaerophila</name>
    <dbReference type="NCBI Taxonomy" id="1484053"/>
    <lineage>
        <taxon>Bacteria</taxon>
        <taxon>Pseudomonadati</taxon>
        <taxon>Bacteroidota</taxon>
        <taxon>Bacteroidia</taxon>
        <taxon>Marinilabiliales</taxon>
        <taxon>Prolixibacteraceae</taxon>
        <taxon>Mariniphaga</taxon>
    </lineage>
</organism>
<reference evidence="8" key="1">
    <citation type="journal article" date="2020" name="mSystems">
        <title>Genome- and Community-Level Interaction Insights into Carbon Utilization and Element Cycling Functions of Hydrothermarchaeota in Hydrothermal Sediment.</title>
        <authorList>
            <person name="Zhou Z."/>
            <person name="Liu Y."/>
            <person name="Xu W."/>
            <person name="Pan J."/>
            <person name="Luo Z.H."/>
            <person name="Li M."/>
        </authorList>
    </citation>
    <scope>NUCLEOTIDE SEQUENCE [LARGE SCALE GENOMIC DNA]</scope>
    <source>
        <strain evidence="8">SpSt-1217</strain>
    </source>
</reference>
<keyword evidence="4" id="KW-0645">Protease</keyword>
<evidence type="ECO:0000313" key="8">
    <source>
        <dbReference type="EMBL" id="HDR52467.1"/>
    </source>
</evidence>
<comment type="caution">
    <text evidence="8">The sequence shown here is derived from an EMBL/GenBank/DDBJ whole genome shotgun (WGS) entry which is preliminary data.</text>
</comment>
<keyword evidence="3" id="KW-0963">Cytoplasm</keyword>
<dbReference type="GO" id="GO:0008236">
    <property type="term" value="F:serine-type peptidase activity"/>
    <property type="evidence" value="ECO:0007669"/>
    <property type="project" value="UniProtKB-KW"/>
</dbReference>
<sequence>MRRIENFFITLFLLSTIVFSANAANDSRLMRFPDINGNLVAFVYAGDIWTVNSNGGDARRLTSHEGMELFPKISPDGKWIAFSGEYAGNRQVFVIPSEGGVPKQLTWYNSVGIMPPRGGWDNVVLGWTPDS</sequence>
<evidence type="ECO:0000256" key="7">
    <source>
        <dbReference type="SAM" id="SignalP"/>
    </source>
</evidence>
<keyword evidence="5" id="KW-0378">Hydrolase</keyword>